<evidence type="ECO:0000313" key="3">
    <source>
        <dbReference type="Proteomes" id="UP000176260"/>
    </source>
</evidence>
<feature type="compositionally biased region" description="Basic residues" evidence="1">
    <location>
        <begin position="26"/>
        <end position="42"/>
    </location>
</feature>
<evidence type="ECO:0000256" key="1">
    <source>
        <dbReference type="SAM" id="MobiDB-lite"/>
    </source>
</evidence>
<comment type="caution">
    <text evidence="2">The sequence shown here is derived from an EMBL/GenBank/DDBJ whole genome shotgun (WGS) entry which is preliminary data.</text>
</comment>
<dbReference type="EMBL" id="MHIA01000002">
    <property type="protein sequence ID" value="OGY42995.1"/>
    <property type="molecule type" value="Genomic_DNA"/>
</dbReference>
<evidence type="ECO:0000313" key="2">
    <source>
        <dbReference type="EMBL" id="OGY42995.1"/>
    </source>
</evidence>
<dbReference type="AlphaFoldDB" id="A0A1G1XSD4"/>
<feature type="compositionally biased region" description="Polar residues" evidence="1">
    <location>
        <begin position="1"/>
        <end position="16"/>
    </location>
</feature>
<feature type="region of interest" description="Disordered" evidence="1">
    <location>
        <begin position="1"/>
        <end position="42"/>
    </location>
</feature>
<protein>
    <submittedName>
        <fullName evidence="2">Uncharacterized protein</fullName>
    </submittedName>
</protein>
<organism evidence="2 3">
    <name type="scientific">Candidatus Buchananbacteria bacterium RBG_13_39_9</name>
    <dbReference type="NCBI Taxonomy" id="1797531"/>
    <lineage>
        <taxon>Bacteria</taxon>
        <taxon>Candidatus Buchananiibacteriota</taxon>
    </lineage>
</organism>
<sequence>MIYPNRRSSFRGSASNLEAEPLYPKRQSKKSPHKTLVKKQKNRNPDELLLANYIDKNLLQILNIPA</sequence>
<dbReference type="Proteomes" id="UP000176260">
    <property type="component" value="Unassembled WGS sequence"/>
</dbReference>
<accession>A0A1G1XSD4</accession>
<gene>
    <name evidence="2" type="ORF">A2Y67_03335</name>
</gene>
<proteinExistence type="predicted"/>
<name>A0A1G1XSD4_9BACT</name>
<reference evidence="2 3" key="1">
    <citation type="journal article" date="2016" name="Nat. Commun.">
        <title>Thousands of microbial genomes shed light on interconnected biogeochemical processes in an aquifer system.</title>
        <authorList>
            <person name="Anantharaman K."/>
            <person name="Brown C.T."/>
            <person name="Hug L.A."/>
            <person name="Sharon I."/>
            <person name="Castelle C.J."/>
            <person name="Probst A.J."/>
            <person name="Thomas B.C."/>
            <person name="Singh A."/>
            <person name="Wilkins M.J."/>
            <person name="Karaoz U."/>
            <person name="Brodie E.L."/>
            <person name="Williams K.H."/>
            <person name="Hubbard S.S."/>
            <person name="Banfield J.F."/>
        </authorList>
    </citation>
    <scope>NUCLEOTIDE SEQUENCE [LARGE SCALE GENOMIC DNA]</scope>
</reference>